<dbReference type="Gene3D" id="2.40.160.210">
    <property type="entry name" value="Acyl-CoA thioesterase, double hotdog domain"/>
    <property type="match status" value="1"/>
</dbReference>
<comment type="similarity">
    <text evidence="1">Belongs to the C/M/P thioester hydrolase family.</text>
</comment>
<feature type="domain" description="Acyl-CoA thioesterase-like N-terminal HotDog" evidence="4">
    <location>
        <begin position="41"/>
        <end position="120"/>
    </location>
</feature>
<proteinExistence type="inferred from homology"/>
<dbReference type="GO" id="GO:0009062">
    <property type="term" value="P:fatty acid catabolic process"/>
    <property type="evidence" value="ECO:0007669"/>
    <property type="project" value="TreeGrafter"/>
</dbReference>
<feature type="domain" description="Acyl-CoA thioesterase 2 C-terminal" evidence="3">
    <location>
        <begin position="172"/>
        <end position="290"/>
    </location>
</feature>
<evidence type="ECO:0000259" key="3">
    <source>
        <dbReference type="Pfam" id="PF02551"/>
    </source>
</evidence>
<name>A0A2N6VPT4_9MICO</name>
<dbReference type="CDD" id="cd03444">
    <property type="entry name" value="Thioesterase_II_repeat1"/>
    <property type="match status" value="1"/>
</dbReference>
<dbReference type="InterPro" id="IPR025652">
    <property type="entry name" value="TesB_C"/>
</dbReference>
<dbReference type="CDD" id="cd03445">
    <property type="entry name" value="Thioesterase_II_repeat2"/>
    <property type="match status" value="1"/>
</dbReference>
<sequence>MEVQMEENVSELMQVLSLETVDGPAPGGETHCFKAWNQKKPGGRLFGGQVLAQCVAATSQTMSEDRFIHSIHGYFLRAGRDDTDLFLGVENLRDGGSFSTRRVQAYQNGVPIFSAIASFQTEQDGLEHSNAFPDDIPGPEELQDLNEILGETNNALIKNWIARRPFDIRPVDPELYTGFSGAKTSHTRYWLRAIAPLSTDRVINAATAAYASDYSLLESILRRHGLSWSDPRLRMASLDHAMWWHRPINLNEWHLIDYRSPAAEGGRGLGMGSIFTHSGDLVASVAQQGMVRVKESQ</sequence>
<dbReference type="AlphaFoldDB" id="A0A2N6VPT4"/>
<dbReference type="GO" id="GO:0006637">
    <property type="term" value="P:acyl-CoA metabolic process"/>
    <property type="evidence" value="ECO:0007669"/>
    <property type="project" value="InterPro"/>
</dbReference>
<dbReference type="InterPro" id="IPR029069">
    <property type="entry name" value="HotDog_dom_sf"/>
</dbReference>
<dbReference type="Pfam" id="PF13622">
    <property type="entry name" value="4HBT_3"/>
    <property type="match status" value="1"/>
</dbReference>
<dbReference type="Proteomes" id="UP000235598">
    <property type="component" value="Unassembled WGS sequence"/>
</dbReference>
<accession>A0A2N6VPT4</accession>
<dbReference type="PANTHER" id="PTHR11066:SF34">
    <property type="entry name" value="ACYL-COENZYME A THIOESTERASE 8"/>
    <property type="match status" value="1"/>
</dbReference>
<evidence type="ECO:0000313" key="5">
    <source>
        <dbReference type="EMBL" id="PMD06150.1"/>
    </source>
</evidence>
<evidence type="ECO:0000256" key="2">
    <source>
        <dbReference type="ARBA" id="ARBA00022801"/>
    </source>
</evidence>
<evidence type="ECO:0000256" key="1">
    <source>
        <dbReference type="ARBA" id="ARBA00006538"/>
    </source>
</evidence>
<dbReference type="Pfam" id="PF02551">
    <property type="entry name" value="Acyl_CoA_thio"/>
    <property type="match status" value="1"/>
</dbReference>
<comment type="caution">
    <text evidence="5">The sequence shown here is derived from an EMBL/GenBank/DDBJ whole genome shotgun (WGS) entry which is preliminary data.</text>
</comment>
<dbReference type="GO" id="GO:0047617">
    <property type="term" value="F:fatty acyl-CoA hydrolase activity"/>
    <property type="evidence" value="ECO:0007669"/>
    <property type="project" value="InterPro"/>
</dbReference>
<gene>
    <name evidence="5" type="ORF">CJ199_01825</name>
</gene>
<evidence type="ECO:0000313" key="6">
    <source>
        <dbReference type="Proteomes" id="UP000235598"/>
    </source>
</evidence>
<dbReference type="EMBL" id="PNHK01000001">
    <property type="protein sequence ID" value="PMD06150.1"/>
    <property type="molecule type" value="Genomic_DNA"/>
</dbReference>
<dbReference type="InterPro" id="IPR042171">
    <property type="entry name" value="Acyl-CoA_hotdog"/>
</dbReference>
<dbReference type="SUPFAM" id="SSF54637">
    <property type="entry name" value="Thioesterase/thiol ester dehydrase-isomerase"/>
    <property type="match status" value="2"/>
</dbReference>
<dbReference type="InterPro" id="IPR003703">
    <property type="entry name" value="Acyl_CoA_thio"/>
</dbReference>
<dbReference type="InterPro" id="IPR049449">
    <property type="entry name" value="TesB_ACOT8-like_N"/>
</dbReference>
<organism evidence="5 6">
    <name type="scientific">Brevibacterium paucivorans</name>
    <dbReference type="NCBI Taxonomy" id="170994"/>
    <lineage>
        <taxon>Bacteria</taxon>
        <taxon>Bacillati</taxon>
        <taxon>Actinomycetota</taxon>
        <taxon>Actinomycetes</taxon>
        <taxon>Micrococcales</taxon>
        <taxon>Brevibacteriaceae</taxon>
        <taxon>Brevibacterium</taxon>
    </lineage>
</organism>
<dbReference type="RefSeq" id="WP_102237803.1">
    <property type="nucleotide sequence ID" value="NZ_JBDMHW010000001.1"/>
</dbReference>
<evidence type="ECO:0000259" key="4">
    <source>
        <dbReference type="Pfam" id="PF13622"/>
    </source>
</evidence>
<keyword evidence="2" id="KW-0378">Hydrolase</keyword>
<dbReference type="OrthoDB" id="9781019at2"/>
<reference evidence="5 6" key="1">
    <citation type="submission" date="2017-09" db="EMBL/GenBank/DDBJ databases">
        <title>Bacterial strain isolated from the female urinary microbiota.</title>
        <authorList>
            <person name="Thomas-White K."/>
            <person name="Kumar N."/>
            <person name="Forster S."/>
            <person name="Putonti C."/>
            <person name="Lawley T."/>
            <person name="Wolfe A.J."/>
        </authorList>
    </citation>
    <scope>NUCLEOTIDE SEQUENCE [LARGE SCALE GENOMIC DNA]</scope>
    <source>
        <strain evidence="5 6">UMB1301</strain>
    </source>
</reference>
<dbReference type="PANTHER" id="PTHR11066">
    <property type="entry name" value="ACYL-COA THIOESTERASE"/>
    <property type="match status" value="1"/>
</dbReference>
<protein>
    <submittedName>
        <fullName evidence="5">Acyl-CoA thioesterase II</fullName>
    </submittedName>
</protein>